<accession>A0A8D0BZS9</accession>
<evidence type="ECO:0000313" key="3">
    <source>
        <dbReference type="Proteomes" id="UP000694421"/>
    </source>
</evidence>
<evidence type="ECO:0000256" key="1">
    <source>
        <dbReference type="SAM" id="Phobius"/>
    </source>
</evidence>
<reference evidence="2" key="1">
    <citation type="submission" date="2025-08" db="UniProtKB">
        <authorList>
            <consortium name="Ensembl"/>
        </authorList>
    </citation>
    <scope>IDENTIFICATION</scope>
</reference>
<dbReference type="AlphaFoldDB" id="A0A8D0BZS9"/>
<keyword evidence="3" id="KW-1185">Reference proteome</keyword>
<evidence type="ECO:0000313" key="2">
    <source>
        <dbReference type="Ensembl" id="ENSSMRP00000012151.1"/>
    </source>
</evidence>
<dbReference type="Ensembl" id="ENSSMRT00000014159.1">
    <property type="protein sequence ID" value="ENSSMRP00000012151.1"/>
    <property type="gene ID" value="ENSSMRG00000009506.1"/>
</dbReference>
<keyword evidence="1" id="KW-1133">Transmembrane helix</keyword>
<organism evidence="2 3">
    <name type="scientific">Salvator merianae</name>
    <name type="common">Argentine black and white tegu</name>
    <name type="synonym">Tupinambis merianae</name>
    <dbReference type="NCBI Taxonomy" id="96440"/>
    <lineage>
        <taxon>Eukaryota</taxon>
        <taxon>Metazoa</taxon>
        <taxon>Chordata</taxon>
        <taxon>Craniata</taxon>
        <taxon>Vertebrata</taxon>
        <taxon>Euteleostomi</taxon>
        <taxon>Lepidosauria</taxon>
        <taxon>Squamata</taxon>
        <taxon>Bifurcata</taxon>
        <taxon>Unidentata</taxon>
        <taxon>Episquamata</taxon>
        <taxon>Laterata</taxon>
        <taxon>Teiioidea</taxon>
        <taxon>Teiidae</taxon>
        <taxon>Salvator</taxon>
    </lineage>
</organism>
<proteinExistence type="predicted"/>
<sequence length="84" mass="9544">MSDVRLWQHSGRYKELLLCKVYSLFRLPCSFPSLIHLGMALFLSLTTTAICRELRAREGFAFISCLRCLETTGGQLHETGCCSR</sequence>
<keyword evidence="1" id="KW-0812">Transmembrane</keyword>
<reference evidence="2" key="2">
    <citation type="submission" date="2025-09" db="UniProtKB">
        <authorList>
            <consortium name="Ensembl"/>
        </authorList>
    </citation>
    <scope>IDENTIFICATION</scope>
</reference>
<protein>
    <submittedName>
        <fullName evidence="2">Uncharacterized protein</fullName>
    </submittedName>
</protein>
<name>A0A8D0BZS9_SALMN</name>
<feature type="transmembrane region" description="Helical" evidence="1">
    <location>
        <begin position="33"/>
        <end position="51"/>
    </location>
</feature>
<dbReference type="Proteomes" id="UP000694421">
    <property type="component" value="Unplaced"/>
</dbReference>
<keyword evidence="1" id="KW-0472">Membrane</keyword>